<name>A0A0P4R6B5_9ACTN</name>
<gene>
    <name evidence="1" type="ORF">TPA0598_04_03130</name>
</gene>
<evidence type="ECO:0000313" key="1">
    <source>
        <dbReference type="EMBL" id="GAO08677.1"/>
    </source>
</evidence>
<organism evidence="1 2">
    <name type="scientific">Streptomyces lydicamycinicus</name>
    <dbReference type="NCBI Taxonomy" id="1546107"/>
    <lineage>
        <taxon>Bacteria</taxon>
        <taxon>Bacillati</taxon>
        <taxon>Actinomycetota</taxon>
        <taxon>Actinomycetes</taxon>
        <taxon>Kitasatosporales</taxon>
        <taxon>Streptomycetaceae</taxon>
        <taxon>Streptomyces</taxon>
    </lineage>
</organism>
<accession>A0A0P4R6B5</accession>
<dbReference type="EMBL" id="BBNO01000004">
    <property type="protein sequence ID" value="GAO08677.1"/>
    <property type="molecule type" value="Genomic_DNA"/>
</dbReference>
<dbReference type="OrthoDB" id="4275637at2"/>
<comment type="caution">
    <text evidence="1">The sequence shown here is derived from an EMBL/GenBank/DDBJ whole genome shotgun (WGS) entry which is preliminary data.</text>
</comment>
<proteinExistence type="predicted"/>
<reference evidence="1 2" key="2">
    <citation type="journal article" date="2015" name="Stand. Genomic Sci.">
        <title>Draft genome sequence of marine-derived Streptomyces sp. TP-A0598, a producer of anti-MRSA antibiotic lydicamycins.</title>
        <authorList>
            <person name="Komaki H."/>
            <person name="Ichikawa N."/>
            <person name="Hosoyama A."/>
            <person name="Fujita N."/>
            <person name="Igarashi Y."/>
        </authorList>
    </citation>
    <scope>NUCLEOTIDE SEQUENCE [LARGE SCALE GENOMIC DNA]</scope>
    <source>
        <strain evidence="1 2">NBRC 110027</strain>
    </source>
</reference>
<protein>
    <submittedName>
        <fullName evidence="1">Uncharacterized protein</fullName>
    </submittedName>
</protein>
<sequence length="195" mass="21319">MAGDQRPAARKPYLAGGAEFAALYDVKRLQVSQWISRDHTLDYRYAKIISGSPYWLLQFVKGFGQTTPRTKHLNEVELARLIKEQDPGYWVGEVGQLPPLVGQAELVALFRLPSGALLRKAVGTGRFRPADYTLSGSPIWLLEPVAEDVPALQAGARGVDWAVDEQVLAALRDGTYDGPGAKIVPRGKAARQPAK</sequence>
<dbReference type="Proteomes" id="UP000048965">
    <property type="component" value="Unassembled WGS sequence"/>
</dbReference>
<dbReference type="AlphaFoldDB" id="A0A0P4R6B5"/>
<reference evidence="2" key="1">
    <citation type="submission" date="2014-09" db="EMBL/GenBank/DDBJ databases">
        <title>Whole genome shotgun sequence of Streptomyces sp. NBRC 110027.</title>
        <authorList>
            <person name="Komaki H."/>
            <person name="Ichikawa N."/>
            <person name="Katano-Makiyama Y."/>
            <person name="Hosoyama A."/>
            <person name="Hashimoto M."/>
            <person name="Uohara A."/>
            <person name="Kitahashi Y."/>
            <person name="Ohji S."/>
            <person name="Kimura A."/>
            <person name="Yamazoe A."/>
            <person name="Igarashi Y."/>
            <person name="Fujita N."/>
        </authorList>
    </citation>
    <scope>NUCLEOTIDE SEQUENCE [LARGE SCALE GENOMIC DNA]</scope>
    <source>
        <strain evidence="2">NBRC 110027</strain>
    </source>
</reference>
<evidence type="ECO:0000313" key="2">
    <source>
        <dbReference type="Proteomes" id="UP000048965"/>
    </source>
</evidence>
<dbReference type="RefSeq" id="WP_042154463.1">
    <property type="nucleotide sequence ID" value="NZ_BBNO01000004.1"/>
</dbReference>
<keyword evidence="2" id="KW-1185">Reference proteome</keyword>